<accession>A0AA88XVG1</accession>
<dbReference type="Proteomes" id="UP001186944">
    <property type="component" value="Unassembled WGS sequence"/>
</dbReference>
<dbReference type="InterPro" id="IPR003107">
    <property type="entry name" value="HAT"/>
</dbReference>
<dbReference type="InterPro" id="IPR011990">
    <property type="entry name" value="TPR-like_helical_dom_sf"/>
</dbReference>
<dbReference type="InterPro" id="IPR013633">
    <property type="entry name" value="NRDE-2"/>
</dbReference>
<evidence type="ECO:0000256" key="1">
    <source>
        <dbReference type="ARBA" id="ARBA00004123"/>
    </source>
</evidence>
<comment type="subcellular location">
    <subcellularLocation>
        <location evidence="1">Nucleus</location>
    </subcellularLocation>
</comment>
<dbReference type="PANTHER" id="PTHR13471:SF0">
    <property type="entry name" value="NUCLEAR EXOSOME REGULATOR NRDE2"/>
    <property type="match status" value="1"/>
</dbReference>
<keyword evidence="3" id="KW-0539">Nucleus</keyword>
<evidence type="ECO:0000256" key="2">
    <source>
        <dbReference type="ARBA" id="ARBA00009265"/>
    </source>
</evidence>
<dbReference type="EMBL" id="VSWD01000009">
    <property type="protein sequence ID" value="KAK3092572.1"/>
    <property type="molecule type" value="Genomic_DNA"/>
</dbReference>
<dbReference type="GO" id="GO:0006396">
    <property type="term" value="P:RNA processing"/>
    <property type="evidence" value="ECO:0007669"/>
    <property type="project" value="InterPro"/>
</dbReference>
<dbReference type="SUPFAM" id="SSF48452">
    <property type="entry name" value="TPR-like"/>
    <property type="match status" value="1"/>
</dbReference>
<reference evidence="4" key="1">
    <citation type="submission" date="2019-08" db="EMBL/GenBank/DDBJ databases">
        <title>The improved chromosome-level genome for the pearl oyster Pinctada fucata martensii using PacBio sequencing and Hi-C.</title>
        <authorList>
            <person name="Zheng Z."/>
        </authorList>
    </citation>
    <scope>NUCLEOTIDE SEQUENCE</scope>
    <source>
        <strain evidence="4">ZZ-2019</strain>
        <tissue evidence="4">Adductor muscle</tissue>
    </source>
</reference>
<dbReference type="AlphaFoldDB" id="A0AA88XVG1"/>
<dbReference type="GO" id="GO:0031048">
    <property type="term" value="P:regulatory ncRNA-mediated heterochromatin formation"/>
    <property type="evidence" value="ECO:0007669"/>
    <property type="project" value="TreeGrafter"/>
</dbReference>
<evidence type="ECO:0000313" key="4">
    <source>
        <dbReference type="EMBL" id="KAK3092572.1"/>
    </source>
</evidence>
<dbReference type="GO" id="GO:1902369">
    <property type="term" value="P:negative regulation of RNA catabolic process"/>
    <property type="evidence" value="ECO:0007669"/>
    <property type="project" value="TreeGrafter"/>
</dbReference>
<keyword evidence="5" id="KW-1185">Reference proteome</keyword>
<evidence type="ECO:0000256" key="3">
    <source>
        <dbReference type="ARBA" id="ARBA00023242"/>
    </source>
</evidence>
<dbReference type="PANTHER" id="PTHR13471">
    <property type="entry name" value="TETRATRICOPEPTIDE-LIKE HELICAL"/>
    <property type="match status" value="1"/>
</dbReference>
<proteinExistence type="inferred from homology"/>
<comment type="similarity">
    <text evidence="2">Belongs to the NRDE2 family.</text>
</comment>
<dbReference type="Gene3D" id="1.25.40.10">
    <property type="entry name" value="Tetratricopeptide repeat domain"/>
    <property type="match status" value="2"/>
</dbReference>
<dbReference type="GO" id="GO:0071013">
    <property type="term" value="C:catalytic step 2 spliceosome"/>
    <property type="evidence" value="ECO:0007669"/>
    <property type="project" value="TreeGrafter"/>
</dbReference>
<name>A0AA88XVG1_PINIB</name>
<sequence>MKKAMESNQGNLELKMKYLELCQETWEPHQISKEIEDMLFVQPTNLSLWQHYLLFHQSRLSSFSVTRMSKMYQKCLKTLLKHSTGKVHTAVSTGDVPQKMLVILGQYLNFLKQTGLTERAIATFQALVEFNLFCPIKYKEESLENRKALFESFWDSNVPRVGEEVAKGWSFYAENKVVAPTKKMEDEGKIYKNLKEIDTSSLSDEQKIIDEKLSKQQTWLKIEQLRSLNHWLPWRPDISKDETEEDCEDVDRLVLFDDISPFLIDIPESLCFDLMYAFLQTIGAGEERSLTSDLMSQCYVEDLSSLSQNMQVLLSLNNFSQNSSVVESFVTAVCQQTGKVLNSEHKTNLALLMLNYKADKVIQSVNQTSAAIKSIKSLFKSVLKEPENRENVDIWMRYAQLLWKCGQNQEAIGILEMAISLLGPKKGQDVIQMYRVLVELLLGFTEVERLCSMGRKDQRNDVNPSKALSVLSCLVEGKHQNVKKYESVSPIAILKCGKTLETLTNASWLKIQEEIGEDGNLCLRRYLECVKCKALFEYINTSSKIDTATSVLNQALVEMYKFADSHSVSISDLDTCNASDKVTGTVSKLLYDIFKYKVRLVQHHMNLSSYPLQNLRSVIDAALELFPNDSCFLQAFLDCEKGSHFLGRVDRYFSRSLSRVTSLVPVVYAVMSQLERMMVDDTQVPNTGALNRVRAYLERGLESKEIQHCPLLWRLYLQLEAKFNQLKNAQGVFYRAVQHCPWSKAIYMDAVSLLKEDKMEEILDLMTEKELRMQILLEEIDILSS</sequence>
<dbReference type="SMART" id="SM00386">
    <property type="entry name" value="HAT"/>
    <property type="match status" value="3"/>
</dbReference>
<gene>
    <name evidence="4" type="ORF">FSP39_004529</name>
</gene>
<protein>
    <submittedName>
        <fullName evidence="4">Uncharacterized protein</fullName>
    </submittedName>
</protein>
<comment type="caution">
    <text evidence="4">The sequence shown here is derived from an EMBL/GenBank/DDBJ whole genome shotgun (WGS) entry which is preliminary data.</text>
</comment>
<dbReference type="Pfam" id="PF08424">
    <property type="entry name" value="NRDE-2"/>
    <property type="match status" value="1"/>
</dbReference>
<organism evidence="4 5">
    <name type="scientific">Pinctada imbricata</name>
    <name type="common">Atlantic pearl-oyster</name>
    <name type="synonym">Pinctada martensii</name>
    <dbReference type="NCBI Taxonomy" id="66713"/>
    <lineage>
        <taxon>Eukaryota</taxon>
        <taxon>Metazoa</taxon>
        <taxon>Spiralia</taxon>
        <taxon>Lophotrochozoa</taxon>
        <taxon>Mollusca</taxon>
        <taxon>Bivalvia</taxon>
        <taxon>Autobranchia</taxon>
        <taxon>Pteriomorphia</taxon>
        <taxon>Pterioida</taxon>
        <taxon>Pterioidea</taxon>
        <taxon>Pteriidae</taxon>
        <taxon>Pinctada</taxon>
    </lineage>
</organism>
<evidence type="ECO:0000313" key="5">
    <source>
        <dbReference type="Proteomes" id="UP001186944"/>
    </source>
</evidence>